<organism evidence="3 4">
    <name type="scientific">Rhodopseudomonas palustris (strain HaA2)</name>
    <dbReference type="NCBI Taxonomy" id="316058"/>
    <lineage>
        <taxon>Bacteria</taxon>
        <taxon>Pseudomonadati</taxon>
        <taxon>Pseudomonadota</taxon>
        <taxon>Alphaproteobacteria</taxon>
        <taxon>Hyphomicrobiales</taxon>
        <taxon>Nitrobacteraceae</taxon>
        <taxon>Rhodopseudomonas</taxon>
    </lineage>
</organism>
<feature type="region of interest" description="Disordered" evidence="1">
    <location>
        <begin position="171"/>
        <end position="211"/>
    </location>
</feature>
<evidence type="ECO:0000313" key="4">
    <source>
        <dbReference type="Proteomes" id="UP000008809"/>
    </source>
</evidence>
<dbReference type="KEGG" id="rpb:RPB_2886"/>
<dbReference type="NCBIfam" id="TIGR00199">
    <property type="entry name" value="PncC_domain"/>
    <property type="match status" value="1"/>
</dbReference>
<dbReference type="HOGENOM" id="CLU_030805_1_1_5"/>
<evidence type="ECO:0000259" key="2">
    <source>
        <dbReference type="Pfam" id="PF02464"/>
    </source>
</evidence>
<dbReference type="eggNOG" id="COG1546">
    <property type="taxonomic scope" value="Bacteria"/>
</dbReference>
<feature type="domain" description="CinA C-terminal" evidence="2">
    <location>
        <begin position="12"/>
        <end position="164"/>
    </location>
</feature>
<dbReference type="EMBL" id="CP000250">
    <property type="protein sequence ID" value="ABD07588.1"/>
    <property type="molecule type" value="Genomic_DNA"/>
</dbReference>
<reference evidence="3 4" key="1">
    <citation type="submission" date="2006-01" db="EMBL/GenBank/DDBJ databases">
        <title>Complete sequence of Rhodopseudomonas palustris HaA2.</title>
        <authorList>
            <consortium name="US DOE Joint Genome Institute"/>
            <person name="Copeland A."/>
            <person name="Lucas S."/>
            <person name="Lapidus A."/>
            <person name="Barry K."/>
            <person name="Detter J.C."/>
            <person name="Glavina T."/>
            <person name="Hammon N."/>
            <person name="Israni S."/>
            <person name="Pitluck S."/>
            <person name="Chain P."/>
            <person name="Malfatti S."/>
            <person name="Shin M."/>
            <person name="Vergez L."/>
            <person name="Schmutz J."/>
            <person name="Larimer F."/>
            <person name="Land M."/>
            <person name="Hauser L."/>
            <person name="Pelletier D.A."/>
            <person name="Kyrpides N."/>
            <person name="Anderson I."/>
            <person name="Oda Y."/>
            <person name="Harwood C.S."/>
            <person name="Richardson P."/>
        </authorList>
    </citation>
    <scope>NUCLEOTIDE SEQUENCE [LARGE SCALE GENOMIC DNA]</scope>
    <source>
        <strain evidence="3 4">HaA2</strain>
    </source>
</reference>
<keyword evidence="4" id="KW-1185">Reference proteome</keyword>
<dbReference type="Pfam" id="PF02464">
    <property type="entry name" value="CinA"/>
    <property type="match status" value="1"/>
</dbReference>
<dbReference type="RefSeq" id="WP_011441772.1">
    <property type="nucleotide sequence ID" value="NC_007778.1"/>
</dbReference>
<accession>Q2IW22</accession>
<protein>
    <submittedName>
        <fullName evidence="3">CinA-like</fullName>
    </submittedName>
</protein>
<dbReference type="SUPFAM" id="SSF142433">
    <property type="entry name" value="CinA-like"/>
    <property type="match status" value="1"/>
</dbReference>
<sequence length="211" mass="22123">MSGNDARTDSRALARSLLDLCRSRKLTIATAESCTGGLVAGALTDIPGSSDVIDRGFVTYSNEAKHDMLGVETATLTTFGAVSKETALAMAVGALEHADVDLAVSITGIAGPGGATPGKPVGLVHFAVAARDGRITHREQRFGAIGRSNVRQRSVVEALRMLLEVARGPKPAVKAKRTAATGLHKRVARSPRRTAASKRVPPKRPVKPKKT</sequence>
<name>Q2IW22_RHOP2</name>
<dbReference type="Proteomes" id="UP000008809">
    <property type="component" value="Chromosome"/>
</dbReference>
<dbReference type="OrthoDB" id="9801454at2"/>
<dbReference type="InterPro" id="IPR008136">
    <property type="entry name" value="CinA_C"/>
</dbReference>
<feature type="compositionally biased region" description="Basic residues" evidence="1">
    <location>
        <begin position="173"/>
        <end position="211"/>
    </location>
</feature>
<evidence type="ECO:0000313" key="3">
    <source>
        <dbReference type="EMBL" id="ABD07588.1"/>
    </source>
</evidence>
<evidence type="ECO:0000256" key="1">
    <source>
        <dbReference type="SAM" id="MobiDB-lite"/>
    </source>
</evidence>
<dbReference type="AlphaFoldDB" id="Q2IW22"/>
<dbReference type="STRING" id="316058.RPB_2886"/>
<dbReference type="Gene3D" id="3.90.950.20">
    <property type="entry name" value="CinA-like"/>
    <property type="match status" value="1"/>
</dbReference>
<proteinExistence type="predicted"/>
<dbReference type="InterPro" id="IPR036653">
    <property type="entry name" value="CinA-like_C"/>
</dbReference>
<gene>
    <name evidence="3" type="ordered locus">RPB_2886</name>
</gene>